<dbReference type="SMART" id="SM00134">
    <property type="entry name" value="LU"/>
    <property type="match status" value="1"/>
</dbReference>
<evidence type="ECO:0000313" key="15">
    <source>
        <dbReference type="Proteomes" id="UP000001811"/>
    </source>
</evidence>
<evidence type="ECO:0000259" key="13">
    <source>
        <dbReference type="SMART" id="SM00134"/>
    </source>
</evidence>
<organism evidence="14 15">
    <name type="scientific">Oryctolagus cuniculus</name>
    <name type="common">Rabbit</name>
    <dbReference type="NCBI Taxonomy" id="9986"/>
    <lineage>
        <taxon>Eukaryota</taxon>
        <taxon>Metazoa</taxon>
        <taxon>Chordata</taxon>
        <taxon>Craniata</taxon>
        <taxon>Vertebrata</taxon>
        <taxon>Euteleostomi</taxon>
        <taxon>Mammalia</taxon>
        <taxon>Eutheria</taxon>
        <taxon>Euarchontoglires</taxon>
        <taxon>Glires</taxon>
        <taxon>Lagomorpha</taxon>
        <taxon>Leporidae</taxon>
        <taxon>Oryctolagus</taxon>
    </lineage>
</organism>
<dbReference type="InterPro" id="IPR016054">
    <property type="entry name" value="LY6_UPA_recep-like"/>
</dbReference>
<evidence type="ECO:0000256" key="3">
    <source>
        <dbReference type="ARBA" id="ARBA00022622"/>
    </source>
</evidence>
<comment type="subcellular location">
    <subcellularLocation>
        <location evidence="1">Cell membrane</location>
        <topology evidence="1">Lipid-anchor</topology>
        <topology evidence="1">GPI-anchor</topology>
    </subcellularLocation>
</comment>
<evidence type="ECO:0000313" key="14">
    <source>
        <dbReference type="Ensembl" id="ENSOCUP00000036438.1"/>
    </source>
</evidence>
<evidence type="ECO:0000256" key="1">
    <source>
        <dbReference type="ARBA" id="ARBA00004609"/>
    </source>
</evidence>
<dbReference type="GO" id="GO:0098552">
    <property type="term" value="C:side of membrane"/>
    <property type="evidence" value="ECO:0007669"/>
    <property type="project" value="UniProtKB-KW"/>
</dbReference>
<proteinExistence type="predicted"/>
<dbReference type="Bgee" id="ENSOCUG00000014601">
    <property type="expression patterns" value="Expressed in blood and 18 other cell types or tissues"/>
</dbReference>
<reference evidence="14" key="2">
    <citation type="submission" date="2025-08" db="UniProtKB">
        <authorList>
            <consortium name="Ensembl"/>
        </authorList>
    </citation>
    <scope>IDENTIFICATION</scope>
    <source>
        <strain evidence="14">Thorbecke</strain>
    </source>
</reference>
<dbReference type="GO" id="GO:0001971">
    <property type="term" value="P:negative regulation of activation of membrane attack complex"/>
    <property type="evidence" value="ECO:0007669"/>
    <property type="project" value="TreeGrafter"/>
</dbReference>
<dbReference type="InterPro" id="IPR045860">
    <property type="entry name" value="Snake_toxin-like_sf"/>
</dbReference>
<gene>
    <name evidence="14" type="primary">CD59</name>
</gene>
<dbReference type="Pfam" id="PF25152">
    <property type="entry name" value="CD59"/>
    <property type="match status" value="1"/>
</dbReference>
<sequence>MVGGSSMFVKEIPGKVYDWSLQKQSLGHLTSLDKITVGSCLARFALRGGVYISLSLVAAVFPLQHEPKRKGKIKIFGSSLFFIFDNPSKDGARNFASPGSPGGGLGPGAPPSSGKSEGSCSRERSGAAPSRTAPPGGGAVGPRPETLEAARRVDADSWRRQRLWTFMMTSRGVHLLLRLLFLLAVFYSSDSSLMCYHCLLPSPNCSMVTNCTPNHDACLTAVSGPRVYRQCWRYEDCNFEFISNRLEENSLKYNCCRKDLCNGPEDDGTALTGRTVLLVAPLLAAARNLCL</sequence>
<dbReference type="SMR" id="A0A5F9CS30"/>
<dbReference type="GO" id="GO:0005886">
    <property type="term" value="C:plasma membrane"/>
    <property type="evidence" value="ECO:0007669"/>
    <property type="project" value="UniProtKB-SubCell"/>
</dbReference>
<keyword evidence="4" id="KW-0732">Signal</keyword>
<evidence type="ECO:0000256" key="9">
    <source>
        <dbReference type="ARBA" id="ARBA00029920"/>
    </source>
</evidence>
<dbReference type="CDD" id="cd23554">
    <property type="entry name" value="TFP_LU_ECD_CD59"/>
    <property type="match status" value="1"/>
</dbReference>
<keyword evidence="5" id="KW-0472">Membrane</keyword>
<comment type="subunit">
    <text evidence="2">Interacts with T-cell surface antigen CD2.</text>
</comment>
<dbReference type="InParanoid" id="A0A5F9CS30"/>
<feature type="domain" description="UPAR/Ly6" evidence="13">
    <location>
        <begin position="193"/>
        <end position="274"/>
    </location>
</feature>
<dbReference type="Proteomes" id="UP000001811">
    <property type="component" value="Chromosome 1"/>
</dbReference>
<dbReference type="AlphaFoldDB" id="A0A5F9CS30"/>
<evidence type="ECO:0000256" key="4">
    <source>
        <dbReference type="ARBA" id="ARBA00022729"/>
    </source>
</evidence>
<keyword evidence="3" id="KW-0336">GPI-anchor</keyword>
<dbReference type="Gene3D" id="2.10.60.10">
    <property type="entry name" value="CD59"/>
    <property type="match status" value="1"/>
</dbReference>
<name>A0A5F9CS30_RABIT</name>
<evidence type="ECO:0000256" key="10">
    <source>
        <dbReference type="ARBA" id="ARBA00031590"/>
    </source>
</evidence>
<dbReference type="GeneTree" id="ENSGT00390000016309"/>
<keyword evidence="8" id="KW-0449">Lipoprotein</keyword>
<keyword evidence="6" id="KW-1015">Disulfide bond</keyword>
<reference evidence="14" key="3">
    <citation type="submission" date="2025-09" db="UniProtKB">
        <authorList>
            <consortium name="Ensembl"/>
        </authorList>
    </citation>
    <scope>IDENTIFICATION</scope>
    <source>
        <strain evidence="14">Thorbecke</strain>
    </source>
</reference>
<reference evidence="14 15" key="1">
    <citation type="journal article" date="2011" name="Nature">
        <title>A high-resolution map of human evolutionary constraint using 29 mammals.</title>
        <authorList>
            <person name="Lindblad-Toh K."/>
            <person name="Garber M."/>
            <person name="Zuk O."/>
            <person name="Lin M.F."/>
            <person name="Parker B.J."/>
            <person name="Washietl S."/>
            <person name="Kheradpour P."/>
            <person name="Ernst J."/>
            <person name="Jordan G."/>
            <person name="Mauceli E."/>
            <person name="Ward L.D."/>
            <person name="Lowe C.B."/>
            <person name="Holloway A.K."/>
            <person name="Clamp M."/>
            <person name="Gnerre S."/>
            <person name="Alfoldi J."/>
            <person name="Beal K."/>
            <person name="Chang J."/>
            <person name="Clawson H."/>
            <person name="Cuff J."/>
            <person name="Di Palma F."/>
            <person name="Fitzgerald S."/>
            <person name="Flicek P."/>
            <person name="Guttman M."/>
            <person name="Hubisz M.J."/>
            <person name="Jaffe D.B."/>
            <person name="Jungreis I."/>
            <person name="Kent W.J."/>
            <person name="Kostka D."/>
            <person name="Lara M."/>
            <person name="Martins A.L."/>
            <person name="Massingham T."/>
            <person name="Moltke I."/>
            <person name="Raney B.J."/>
            <person name="Rasmussen M.D."/>
            <person name="Robinson J."/>
            <person name="Stark A."/>
            <person name="Vilella A.J."/>
            <person name="Wen J."/>
            <person name="Xie X."/>
            <person name="Zody M.C."/>
            <person name="Baldwin J."/>
            <person name="Bloom T."/>
            <person name="Chin C.W."/>
            <person name="Heiman D."/>
            <person name="Nicol R."/>
            <person name="Nusbaum C."/>
            <person name="Young S."/>
            <person name="Wilkinson J."/>
            <person name="Worley K.C."/>
            <person name="Kovar C.L."/>
            <person name="Muzny D.M."/>
            <person name="Gibbs R.A."/>
            <person name="Cree A."/>
            <person name="Dihn H.H."/>
            <person name="Fowler G."/>
            <person name="Jhangiani S."/>
            <person name="Joshi V."/>
            <person name="Lee S."/>
            <person name="Lewis L.R."/>
            <person name="Nazareth L.V."/>
            <person name="Okwuonu G."/>
            <person name="Santibanez J."/>
            <person name="Warren W.C."/>
            <person name="Mardis E.R."/>
            <person name="Weinstock G.M."/>
            <person name="Wilson R.K."/>
            <person name="Delehaunty K."/>
            <person name="Dooling D."/>
            <person name="Fronik C."/>
            <person name="Fulton L."/>
            <person name="Fulton B."/>
            <person name="Graves T."/>
            <person name="Minx P."/>
            <person name="Sodergren E."/>
            <person name="Birney E."/>
            <person name="Margulies E.H."/>
            <person name="Herrero J."/>
            <person name="Green E.D."/>
            <person name="Haussler D."/>
            <person name="Siepel A."/>
            <person name="Goldman N."/>
            <person name="Pollard K.S."/>
            <person name="Pedersen J.S."/>
            <person name="Lander E.S."/>
            <person name="Kellis M."/>
        </authorList>
    </citation>
    <scope>NUCLEOTIDE SEQUENCE [LARGE SCALE GENOMIC DNA]</scope>
    <source>
        <strain evidence="14 15">Thorbecke inbred</strain>
    </source>
</reference>
<dbReference type="PANTHER" id="PTHR10036">
    <property type="entry name" value="CD59 GLYCOPROTEIN"/>
    <property type="match status" value="1"/>
</dbReference>
<evidence type="ECO:0000256" key="6">
    <source>
        <dbReference type="ARBA" id="ARBA00023157"/>
    </source>
</evidence>
<dbReference type="GO" id="GO:0001848">
    <property type="term" value="F:complement binding"/>
    <property type="evidence" value="ECO:0007669"/>
    <property type="project" value="TreeGrafter"/>
</dbReference>
<protein>
    <recommendedName>
        <fullName evidence="10">MAC-inhibitory protein</fullName>
    </recommendedName>
    <alternativeName>
        <fullName evidence="11">Membrane attack complex inhibition factor</fullName>
    </alternativeName>
    <alternativeName>
        <fullName evidence="9">Protectin</fullName>
    </alternativeName>
</protein>
<evidence type="ECO:0000256" key="11">
    <source>
        <dbReference type="ARBA" id="ARBA00031867"/>
    </source>
</evidence>
<dbReference type="EMBL" id="AAGW02037581">
    <property type="status" value="NOT_ANNOTATED_CDS"/>
    <property type="molecule type" value="Genomic_DNA"/>
</dbReference>
<dbReference type="InterPro" id="IPR056949">
    <property type="entry name" value="CD59"/>
</dbReference>
<evidence type="ECO:0000256" key="7">
    <source>
        <dbReference type="ARBA" id="ARBA00023180"/>
    </source>
</evidence>
<feature type="region of interest" description="Disordered" evidence="12">
    <location>
        <begin position="93"/>
        <end position="145"/>
    </location>
</feature>
<evidence type="ECO:0000256" key="8">
    <source>
        <dbReference type="ARBA" id="ARBA00023288"/>
    </source>
</evidence>
<accession>A0A5F9CS30</accession>
<dbReference type="Ensembl" id="ENSOCUT00000061197.1">
    <property type="protein sequence ID" value="ENSOCUP00000036438.1"/>
    <property type="gene ID" value="ENSOCUG00000014601.4"/>
</dbReference>
<evidence type="ECO:0000256" key="5">
    <source>
        <dbReference type="ARBA" id="ARBA00023136"/>
    </source>
</evidence>
<evidence type="ECO:0000256" key="12">
    <source>
        <dbReference type="SAM" id="MobiDB-lite"/>
    </source>
</evidence>
<evidence type="ECO:0000256" key="2">
    <source>
        <dbReference type="ARBA" id="ARBA00011481"/>
    </source>
</evidence>
<dbReference type="SUPFAM" id="SSF57302">
    <property type="entry name" value="Snake toxin-like"/>
    <property type="match status" value="1"/>
</dbReference>
<dbReference type="PANTHER" id="PTHR10036:SF24">
    <property type="entry name" value="CD59 GLYCOPROTEIN"/>
    <property type="match status" value="1"/>
</dbReference>
<keyword evidence="7" id="KW-0325">Glycoprotein</keyword>
<keyword evidence="15" id="KW-1185">Reference proteome</keyword>